<dbReference type="PANTHER" id="PTHR30251:SF2">
    <property type="entry name" value="FIMBRIAL CHAPERONE YADV-RELATED"/>
    <property type="match status" value="1"/>
</dbReference>
<comment type="similarity">
    <text evidence="2">Belongs to the periplasmic pilus chaperone family.</text>
</comment>
<proteinExistence type="inferred from homology"/>
<dbReference type="InterPro" id="IPR050643">
    <property type="entry name" value="Periplasmic_pilus_chap"/>
</dbReference>
<evidence type="ECO:0000256" key="1">
    <source>
        <dbReference type="ARBA" id="ARBA00004418"/>
    </source>
</evidence>
<accession>A0A7W2Q8A1</accession>
<comment type="caution">
    <text evidence="9">The sequence shown here is derived from an EMBL/GenBank/DDBJ whole genome shotgun (WGS) entry which is preliminary data.</text>
</comment>
<dbReference type="SUPFAM" id="SSF49584">
    <property type="entry name" value="Periplasmic chaperone C-domain"/>
    <property type="match status" value="1"/>
</dbReference>
<dbReference type="PRINTS" id="PR00969">
    <property type="entry name" value="CHAPERONPILI"/>
</dbReference>
<evidence type="ECO:0000256" key="2">
    <source>
        <dbReference type="ARBA" id="ARBA00007399"/>
    </source>
</evidence>
<dbReference type="InterPro" id="IPR008962">
    <property type="entry name" value="PapD-like_sf"/>
</dbReference>
<evidence type="ECO:0000313" key="9">
    <source>
        <dbReference type="EMBL" id="MBA6097003.1"/>
    </source>
</evidence>
<keyword evidence="3 6" id="KW-0732">Signal</keyword>
<evidence type="ECO:0000313" key="10">
    <source>
        <dbReference type="Proteomes" id="UP000545074"/>
    </source>
</evidence>
<dbReference type="Pfam" id="PF02753">
    <property type="entry name" value="PapD_C"/>
    <property type="match status" value="1"/>
</dbReference>
<organism evidence="9 10">
    <name type="scientific">Pseudomonas juntendi</name>
    <dbReference type="NCBI Taxonomy" id="2666183"/>
    <lineage>
        <taxon>Bacteria</taxon>
        <taxon>Pseudomonadati</taxon>
        <taxon>Pseudomonadota</taxon>
        <taxon>Gammaproteobacteria</taxon>
        <taxon>Pseudomonadales</taxon>
        <taxon>Pseudomonadaceae</taxon>
        <taxon>Pseudomonas</taxon>
    </lineage>
</organism>
<reference evidence="9 10" key="1">
    <citation type="submission" date="2020-07" db="EMBL/GenBank/DDBJ databases">
        <title>Diversity of carbapenemase encoding genes among Pseudomonas putida group clinical isolates in a tertiary Brazilian hospital.</title>
        <authorList>
            <person name="Alberto-Lei F."/>
            <person name="Nodari C.S."/>
            <person name="Streling A.P."/>
            <person name="Paulino J.T."/>
            <person name="Bessa-Neto F.O."/>
            <person name="Cayo R."/>
            <person name="Gales A.C."/>
        </authorList>
    </citation>
    <scope>NUCLEOTIDE SEQUENCE [LARGE SCALE GENOMIC DNA]</scope>
    <source>
        <strain evidence="9 10">12815</strain>
    </source>
</reference>
<feature type="chain" id="PRO_5030680002" evidence="6">
    <location>
        <begin position="27"/>
        <end position="245"/>
    </location>
</feature>
<comment type="subcellular location">
    <subcellularLocation>
        <location evidence="1">Periplasm</location>
    </subcellularLocation>
</comment>
<dbReference type="GO" id="GO:0071555">
    <property type="term" value="P:cell wall organization"/>
    <property type="evidence" value="ECO:0007669"/>
    <property type="project" value="InterPro"/>
</dbReference>
<dbReference type="AlphaFoldDB" id="A0A7W2Q8A1"/>
<dbReference type="GO" id="GO:0030288">
    <property type="term" value="C:outer membrane-bounded periplasmic space"/>
    <property type="evidence" value="ECO:0007669"/>
    <property type="project" value="InterPro"/>
</dbReference>
<dbReference type="SUPFAM" id="SSF49354">
    <property type="entry name" value="PapD-like"/>
    <property type="match status" value="1"/>
</dbReference>
<dbReference type="RefSeq" id="WP_082416225.1">
    <property type="nucleotide sequence ID" value="NZ_BQIO01000014.1"/>
</dbReference>
<dbReference type="EMBL" id="JACGCX010000003">
    <property type="protein sequence ID" value="MBA6097003.1"/>
    <property type="molecule type" value="Genomic_DNA"/>
</dbReference>
<name>A0A7W2Q8A1_9PSED</name>
<dbReference type="InterPro" id="IPR016147">
    <property type="entry name" value="Pili_assmbl_chaperone_N"/>
</dbReference>
<dbReference type="PANTHER" id="PTHR30251">
    <property type="entry name" value="PILUS ASSEMBLY CHAPERONE"/>
    <property type="match status" value="1"/>
</dbReference>
<feature type="domain" description="Pili assembly chaperone C-terminal" evidence="8">
    <location>
        <begin position="170"/>
        <end position="233"/>
    </location>
</feature>
<protein>
    <submittedName>
        <fullName evidence="9">Molecular chaperone</fullName>
    </submittedName>
</protein>
<dbReference type="Pfam" id="PF00345">
    <property type="entry name" value="PapD_N"/>
    <property type="match status" value="1"/>
</dbReference>
<dbReference type="Gene3D" id="2.60.40.10">
    <property type="entry name" value="Immunoglobulins"/>
    <property type="match status" value="2"/>
</dbReference>
<evidence type="ECO:0000259" key="8">
    <source>
        <dbReference type="Pfam" id="PF02753"/>
    </source>
</evidence>
<evidence type="ECO:0000256" key="6">
    <source>
        <dbReference type="SAM" id="SignalP"/>
    </source>
</evidence>
<sequence>MPNLKVVLATLVTMAVHSLACIPAHAALTISSTRIVQTSDKQSTSVVVANPSRATYAAQAWINTEADDITTAVPLIASPALFQIAPQGEQTVQINRLPNDLANDRETLFFFNLQEIPQAESEQKNSLTIALRTRIKLFYRPSEIQENPADSLNTLQWSVRSIDGTPYLIVDNPSPFYFTFGKLVLNDNHRQEQVDTKAMAVPKGSQTYKLKRLPTGPDVTLAFDIINDYGGRSAEIRSPLSITAP</sequence>
<dbReference type="InterPro" id="IPR013783">
    <property type="entry name" value="Ig-like_fold"/>
</dbReference>
<dbReference type="InterPro" id="IPR001829">
    <property type="entry name" value="Pili_assmbl_chaperone_bac"/>
</dbReference>
<feature type="signal peptide" evidence="6">
    <location>
        <begin position="1"/>
        <end position="26"/>
    </location>
</feature>
<evidence type="ECO:0000256" key="5">
    <source>
        <dbReference type="ARBA" id="ARBA00023186"/>
    </source>
</evidence>
<dbReference type="InterPro" id="IPR036316">
    <property type="entry name" value="Pili_assmbl_chap_C_dom_sf"/>
</dbReference>
<evidence type="ECO:0000256" key="3">
    <source>
        <dbReference type="ARBA" id="ARBA00022729"/>
    </source>
</evidence>
<evidence type="ECO:0000256" key="4">
    <source>
        <dbReference type="ARBA" id="ARBA00022764"/>
    </source>
</evidence>
<dbReference type="Proteomes" id="UP000545074">
    <property type="component" value="Unassembled WGS sequence"/>
</dbReference>
<dbReference type="InterPro" id="IPR016148">
    <property type="entry name" value="Pili_assmbl_chaperone_C"/>
</dbReference>
<feature type="domain" description="Pili assembly chaperone N-terminal" evidence="7">
    <location>
        <begin position="28"/>
        <end position="144"/>
    </location>
</feature>
<evidence type="ECO:0000259" key="7">
    <source>
        <dbReference type="Pfam" id="PF00345"/>
    </source>
</evidence>
<keyword evidence="5" id="KW-0143">Chaperone</keyword>
<keyword evidence="4" id="KW-0574">Periplasm</keyword>
<gene>
    <name evidence="9" type="ORF">H4C80_07640</name>
</gene>